<dbReference type="CDD" id="cd06071">
    <property type="entry name" value="Beach"/>
    <property type="match status" value="1"/>
</dbReference>
<dbReference type="InterPro" id="IPR015943">
    <property type="entry name" value="WD40/YVTN_repeat-like_dom_sf"/>
</dbReference>
<accession>A0A0K9Q3Q3</accession>
<dbReference type="SUPFAM" id="SSF49899">
    <property type="entry name" value="Concanavalin A-like lectins/glucanases"/>
    <property type="match status" value="1"/>
</dbReference>
<dbReference type="OMA" id="TWKIRSC"/>
<keyword evidence="8" id="KW-1185">Reference proteome</keyword>
<dbReference type="Pfam" id="PF02138">
    <property type="entry name" value="Beach"/>
    <property type="match status" value="1"/>
</dbReference>
<dbReference type="InterPro" id="IPR001680">
    <property type="entry name" value="WD40_rpt"/>
</dbReference>
<dbReference type="SUPFAM" id="SSF81837">
    <property type="entry name" value="BEACH domain"/>
    <property type="match status" value="1"/>
</dbReference>
<dbReference type="PROSITE" id="PS50294">
    <property type="entry name" value="WD_REPEATS_REGION"/>
    <property type="match status" value="1"/>
</dbReference>
<dbReference type="PROSITE" id="PS51783">
    <property type="entry name" value="PH_BEACH"/>
    <property type="match status" value="1"/>
</dbReference>
<dbReference type="PANTHER" id="PTHR46108:SF4">
    <property type="entry name" value="BLUE CHEESE"/>
    <property type="match status" value="1"/>
</dbReference>
<evidence type="ECO:0000313" key="7">
    <source>
        <dbReference type="EMBL" id="KMZ75918.1"/>
    </source>
</evidence>
<dbReference type="InterPro" id="IPR013320">
    <property type="entry name" value="ConA-like_dom_sf"/>
</dbReference>
<feature type="region of interest" description="Disordered" evidence="4">
    <location>
        <begin position="455"/>
        <end position="477"/>
    </location>
</feature>
<dbReference type="SUPFAM" id="SSF50729">
    <property type="entry name" value="PH domain-like"/>
    <property type="match status" value="1"/>
</dbReference>
<dbReference type="Pfam" id="PF14844">
    <property type="entry name" value="PH_BEACH"/>
    <property type="match status" value="1"/>
</dbReference>
<dbReference type="CDD" id="cd01201">
    <property type="entry name" value="PH_BEACH"/>
    <property type="match status" value="1"/>
</dbReference>
<dbReference type="Gene3D" id="2.60.120.200">
    <property type="match status" value="1"/>
</dbReference>
<dbReference type="InterPro" id="IPR051944">
    <property type="entry name" value="BEACH_domain_protein"/>
</dbReference>
<evidence type="ECO:0000313" key="8">
    <source>
        <dbReference type="Proteomes" id="UP000036987"/>
    </source>
</evidence>
<gene>
    <name evidence="7" type="ORF">ZOSMA_109G00080</name>
</gene>
<dbReference type="Gene3D" id="1.25.10.10">
    <property type="entry name" value="Leucine-rich Repeat Variant"/>
    <property type="match status" value="1"/>
</dbReference>
<dbReference type="OrthoDB" id="26681at2759"/>
<dbReference type="Gene3D" id="2.130.10.10">
    <property type="entry name" value="YVTN repeat-like/Quinoprotein amine dehydrogenase"/>
    <property type="match status" value="2"/>
</dbReference>
<evidence type="ECO:0000256" key="4">
    <source>
        <dbReference type="SAM" id="MobiDB-lite"/>
    </source>
</evidence>
<dbReference type="SUPFAM" id="SSF48371">
    <property type="entry name" value="ARM repeat"/>
    <property type="match status" value="2"/>
</dbReference>
<feature type="region of interest" description="Disordered" evidence="4">
    <location>
        <begin position="2033"/>
        <end position="2060"/>
    </location>
</feature>
<dbReference type="InterPro" id="IPR011989">
    <property type="entry name" value="ARM-like"/>
</dbReference>
<dbReference type="InterPro" id="IPR016024">
    <property type="entry name" value="ARM-type_fold"/>
</dbReference>
<evidence type="ECO:0000256" key="1">
    <source>
        <dbReference type="ARBA" id="ARBA00022574"/>
    </source>
</evidence>
<comment type="caution">
    <text evidence="7">The sequence shown here is derived from an EMBL/GenBank/DDBJ whole genome shotgun (WGS) entry which is preliminary data.</text>
</comment>
<dbReference type="InterPro" id="IPR036372">
    <property type="entry name" value="BEACH_dom_sf"/>
</dbReference>
<name>A0A0K9Q3Q3_ZOSMR</name>
<dbReference type="FunFam" id="1.10.1540.10:FF:000002">
    <property type="entry name" value="WD repeat and FYVE domain containing 3"/>
    <property type="match status" value="1"/>
</dbReference>
<protein>
    <submittedName>
        <fullName evidence="7">Beige/BEACH domain containing protein</fullName>
    </submittedName>
</protein>
<evidence type="ECO:0000256" key="2">
    <source>
        <dbReference type="ARBA" id="ARBA00022737"/>
    </source>
</evidence>
<dbReference type="Gene3D" id="1.10.1540.10">
    <property type="entry name" value="BEACH domain"/>
    <property type="match status" value="1"/>
</dbReference>
<proteinExistence type="predicted"/>
<keyword evidence="1 3" id="KW-0853">WD repeat</keyword>
<feature type="region of interest" description="Disordered" evidence="4">
    <location>
        <begin position="410"/>
        <end position="435"/>
    </location>
</feature>
<dbReference type="Pfam" id="PF00400">
    <property type="entry name" value="WD40"/>
    <property type="match status" value="2"/>
</dbReference>
<feature type="region of interest" description="Disordered" evidence="4">
    <location>
        <begin position="49"/>
        <end position="70"/>
    </location>
</feature>
<dbReference type="InterPro" id="IPR019775">
    <property type="entry name" value="WD40_repeat_CS"/>
</dbReference>
<keyword evidence="2" id="KW-0677">Repeat</keyword>
<feature type="domain" description="BEACH-type PH" evidence="6">
    <location>
        <begin position="2721"/>
        <end position="2886"/>
    </location>
</feature>
<evidence type="ECO:0000259" key="6">
    <source>
        <dbReference type="PROSITE" id="PS51783"/>
    </source>
</evidence>
<reference evidence="8" key="1">
    <citation type="journal article" date="2016" name="Nature">
        <title>The genome of the seagrass Zostera marina reveals angiosperm adaptation to the sea.</title>
        <authorList>
            <person name="Olsen J.L."/>
            <person name="Rouze P."/>
            <person name="Verhelst B."/>
            <person name="Lin Y.-C."/>
            <person name="Bayer T."/>
            <person name="Collen J."/>
            <person name="Dattolo E."/>
            <person name="De Paoli E."/>
            <person name="Dittami S."/>
            <person name="Maumus F."/>
            <person name="Michel G."/>
            <person name="Kersting A."/>
            <person name="Lauritano C."/>
            <person name="Lohaus R."/>
            <person name="Toepel M."/>
            <person name="Tonon T."/>
            <person name="Vanneste K."/>
            <person name="Amirebrahimi M."/>
            <person name="Brakel J."/>
            <person name="Bostroem C."/>
            <person name="Chovatia M."/>
            <person name="Grimwood J."/>
            <person name="Jenkins J.W."/>
            <person name="Jueterbock A."/>
            <person name="Mraz A."/>
            <person name="Stam W.T."/>
            <person name="Tice H."/>
            <person name="Bornberg-Bauer E."/>
            <person name="Green P.J."/>
            <person name="Pearson G.A."/>
            <person name="Procaccini G."/>
            <person name="Duarte C.M."/>
            <person name="Schmutz J."/>
            <person name="Reusch T.B.H."/>
            <person name="Van de Peer Y."/>
        </authorList>
    </citation>
    <scope>NUCLEOTIDE SEQUENCE [LARGE SCALE GENOMIC DNA]</scope>
    <source>
        <strain evidence="8">cv. Finnish</strain>
    </source>
</reference>
<dbReference type="SMART" id="SM00320">
    <property type="entry name" value="WD40"/>
    <property type="match status" value="4"/>
</dbReference>
<dbReference type="STRING" id="29655.A0A0K9Q3Q3"/>
<dbReference type="Gene3D" id="2.30.29.30">
    <property type="entry name" value="Pleckstrin-homology domain (PH domain)/Phosphotyrosine-binding domain (PTB)"/>
    <property type="match status" value="1"/>
</dbReference>
<dbReference type="PROSITE" id="PS00678">
    <property type="entry name" value="WD_REPEATS_1"/>
    <property type="match status" value="1"/>
</dbReference>
<dbReference type="PROSITE" id="PS50082">
    <property type="entry name" value="WD_REPEATS_2"/>
    <property type="match status" value="2"/>
</dbReference>
<dbReference type="InterPro" id="IPR036322">
    <property type="entry name" value="WD40_repeat_dom_sf"/>
</dbReference>
<dbReference type="Proteomes" id="UP000036987">
    <property type="component" value="Unassembled WGS sequence"/>
</dbReference>
<feature type="domain" description="BEACH" evidence="5">
    <location>
        <begin position="2911"/>
        <end position="3203"/>
    </location>
</feature>
<dbReference type="InterPro" id="IPR023362">
    <property type="entry name" value="PH-BEACH_dom"/>
</dbReference>
<dbReference type="PANTHER" id="PTHR46108">
    <property type="entry name" value="BLUE CHEESE"/>
    <property type="match status" value="1"/>
</dbReference>
<evidence type="ECO:0000259" key="5">
    <source>
        <dbReference type="PROSITE" id="PS50197"/>
    </source>
</evidence>
<organism evidence="7 8">
    <name type="scientific">Zostera marina</name>
    <name type="common">Eelgrass</name>
    <dbReference type="NCBI Taxonomy" id="29655"/>
    <lineage>
        <taxon>Eukaryota</taxon>
        <taxon>Viridiplantae</taxon>
        <taxon>Streptophyta</taxon>
        <taxon>Embryophyta</taxon>
        <taxon>Tracheophyta</taxon>
        <taxon>Spermatophyta</taxon>
        <taxon>Magnoliopsida</taxon>
        <taxon>Liliopsida</taxon>
        <taxon>Zosteraceae</taxon>
        <taxon>Zostera</taxon>
    </lineage>
</organism>
<evidence type="ECO:0000256" key="3">
    <source>
        <dbReference type="PROSITE-ProRule" id="PRU00221"/>
    </source>
</evidence>
<feature type="repeat" description="WD" evidence="3">
    <location>
        <begin position="3335"/>
        <end position="3369"/>
    </location>
</feature>
<dbReference type="PROSITE" id="PS50197">
    <property type="entry name" value="BEACH"/>
    <property type="match status" value="1"/>
</dbReference>
<dbReference type="SMART" id="SM01026">
    <property type="entry name" value="Beach"/>
    <property type="match status" value="1"/>
</dbReference>
<dbReference type="SUPFAM" id="SSF50978">
    <property type="entry name" value="WD40 repeat-like"/>
    <property type="match status" value="1"/>
</dbReference>
<sequence>MKWSSLLKGFKDKVGLTGETGESSSALASVSPNRIDFGAVVQAVTVFSGGDSGPDSSSSPPLSPPYSREKNVSELDFKRYWEEFRSSGSEKDKEVALNRTVDIFCRLVKKQNDVVDLVNILVETHIFSFVIGRAFVTDIEKLRIHNTEKSLHIGKVMDFFSELTKDGINPGSNFLYAVEVLVSGSNDKQSFLDSGILCCLIYILNAFLNCNNSDKGRSPNSANLRENISSEKDKNTIKVKCLEVEGRVVHIMKALSTHPSAALSLIEDDSLQLLFQMVTTGSSTVFSRFKHGHVPLHTIQLYRHAMQILNLLLVNDNGSTAKYIRKHQLIKVLLVALKDFNPDDGDSVYTMGIVDLLMECVELSYKPGAGSIRLKEDIHNAHGYQFLVQFALILSNLHKKHVLPLFDPKTTSKENSGFDEQPETEYTDNSDTSPHNISPALSRLLDVLVNLAQTGPDPAYDKPTGHNRSRKSSIEKLSEENWENVNAKIRDLDAIQMLQDIFLKSPDKAELQSEVLNRLFKIFTGHLDNYKLCQKIRTVTLFILNMAHFPSSSHEIILKILEYAVTVLNCVPEQELFTLCCLLEQSKASNLKLSILSLFVKLLSFDRQYIKVLHEVGLLELLIAELKRCKFIFDVDGRGNTSTGLVNKPLGSLKNLTDNKDAILSSPRSMGHDFGSCSIFEDECTVKIAWICLDSILKKTEANQSSFRSANGFTIVLPFLISDIHRSEVLRILSSLIIEDRKQAHQGELEALIECLKSGMVQSQYRLLNNAKCDIFGALWRILVGNSSAQRVFGESTGFSLLFTTLHSFKREGDYEDVQPSLKIQMNIFSFLLRVMTAAVCNNAFNRSKLHATIASPTFYDLLRESNFLSVDWEKQVIQLLLELALEIAIPPSSASQAENYMSSDVPEYFLSNVSFDTFKPDDYRVYNSSIIGVLIRSLLLFTPKVQLDLLIFLQKVASAHSFNRESLTSTGCVGLLLDIINPFLTGSSSLLVHALQIIQILGSYRLSTSELRVLMKYILKMKSVNSGHYFFDMMEIIIQNQDTKSDNGSLSPFVEMDMSKIGHASVQVSLGERTWPPSGGYSFICWFQYKNFFKDSVKDQEKISKADYVTSSSNGTHSGRRMFRIFSVGNVDDGNACYAELYLQDNGVLTLATSNSSRLSFSGLEMEEGKWHHLAVIHSKPNALAGLFQASVAYIYIDGKLKHTGKLGYSLSPVRKSLQVTIGTPVIHAEVDDLSWKLRSCYLFEEVLTPGSIFFMYILGRGYRGIFQDADLLQFIPIQACGGSSMAILDSLDREPLMVSNRNDSGYKQGKLEHSGIVWDDERLYNLSLQLKGKKLIFAFDGTQSDTFRTSGTLSMLNLVDPLSPAASSIGGIARFGHLNGDSYICHPCIIGESIRAVGGITVILSFVEASETRDMLHMSLALLACALHQSPQNVSEMKACRGYHLLAIFLHRRMPMFDMQSLDIFFHIAACEASFLEPPKLHGYHAVSSSPVRESEPIFQELSDDISSMGSHGDMDDFFIQKDSSNSFPELEGTEMLSNVSTNCIVLSNAEMVEYVLLDWTLWVTAPVSIQLALLEFLERMVSIHRYRNHNLTLLRQINLVRHLLVTLQRGDVEVPVVDKLVVLLGVILEDGFLASELEEVVKFVIMTFDPPELRSHRQIIRETMRKRVIVRNLLLDMLIDLQVTINLDELIEQWHKIVSSKLIIPFIDEAVHPTSMRRIMTLLGVSLTSNSTFALKFRGSESYQSLTRVLPSFYDSPDIYYIIFCLIFGKAVYPRLPEVRMADFHTLMSNDGTYGELMFPELLDPVIAMAKYTFDRLSLQAMHAQQNENLSSSNIRLVAELAEAISDVGDLQAEALKHKTSARLMGGEAGAPSAATSVLRFMVDLAKMHPGFSSISRRMEFLENCVDLYFSCARAYCALKMVKYLTSLEDNNDSQSMEHSKFNMLQAQDMSSKNSLSMTSIPEGLTILSSEEMPCLQIPIVDDNDKGNEELSVTETDIAFKDDDQTIQKFDCENNEQMSNTHNAIFHDSSVRPQASQPIDIPSSTHLAAPDSPHLSDKSSLIVRRGTSSSPVAALTSWFSSSGSNYETKIQPVGTSSMRSTLSEIDVSTELGSDSQGISSSNTLFPINPDLLAEIDDLGYGGGPCSAAATTVLDFIAVIIADMISDQIKACQHIERILEAVPLYLDIETVLVFQGLCLSRLMNFLERRLLRDDEEEEKKLDKSRWSVNLDSLCWMITDRVYMGAFPEPIGVLRTLEFLFSMLQFANKNGYIEEAVHSGKSLFAMGSRQLDSYINALLKNANRVIMYCFLPSFLTAIHGSKFPIDICTILQLIIGNKRLVFCPSNNDNDLICCLCVNLISLLRDQREVARNSALDIIKHMLMHRRAVLEDFFVLKSNLVISLDILNGGFDKLLTGCSTDFFEWFHSSESNISRVLEQCASIMWENYINNSLKFPGVRIKGLEGGWKREMGKKSRDALKLDLKYWDQIDVRRYFIEITRDAMSTELRVIRQDKYGWVLHAESEWQIHLQRLVHERGIFPIQNSTSEPGWQLCPIEGPYRMRKKLERCKLKVDRIQNALVSGLDNIENDENSSVTSGLDSKPSFNFLPESLKQDSFNGDGYKDSKFKDADEFQGEDSISQNFSIEDRDSSVNYASFQPATEFEAKSSICSIQLTDNMNEKSDLDSLTPTPSIKNDEMRILEDKSENELLDNGEFLIRPYLEPTEKIHSRYNCERVVGLDKHDGIFLIGNLCLYVIENFYVDDSGCICEKLNEDELSIIDQALGVSKDSTSTDFQSKSSSTWRETAKERVGGRAWAYNGGAWEKEKVCNSGNLLHPWHMWKVNSVHEFLKRDYQLRPVAIEIFSMDGCNDLLVFHKNEREKVFKNIASMNFPRNTMLDPTISGLSKQDGNEGSGLFKVVAKSFSKRWQNGEISNFQYLMHLNTLAGRGYRDLTQYPVFPWVLADYESDTLDLTDPKTFRKLDKPMGCQTEEGEDEFRKRYESWDDPDVPKFHYGSHYSSAGIVLFYLLRLPPFSTENQKLQGGQFDHADRLFNNVRDTWLSASSKGNTSDVKELIPEFFYMPEFFENCYDLDLGEKQSGEKVGDVVLPSWAKGSAREFIKKHREALECEYVSENLHHWIDLIFGFKQRGVEAEEAINVFYHYTYEGSVNIDSVSDPAMKASILAQINHFGQTPKQLFFKPHVKRRSDRKIHPHPLRHCSHLVPHDFRKSSSSISQIVSFHEKILIAGANSILKPGMYSKYVAWGFPDRSLRFLSYDQGKILSIHESLHGGNQIECAGMSHDGQILVTGAEDGVVAVWRIVKIPSRGQAKLSLECSLSAHTSKITCVYVSQPYTLIVTGSDDCTVILWDMRGLAFVKQLPQFTAPVSAIHVNDLTGEIVTAAGILLAVWSVNGNCLAFVNTSQLPSDLITSVTSVMYTDWQDTNWYVTGHQSGALKVWNMIHFFTDDFSSSVGRSSAYGENGFDLSGKTPEYRLVLRRVLKSHKHPVTALHLTSDYKQLLSGDSAGHLLSWTLTDESLKASTSSKVDRM</sequence>
<dbReference type="InterPro" id="IPR011993">
    <property type="entry name" value="PH-like_dom_sf"/>
</dbReference>
<dbReference type="EMBL" id="LFYR01000112">
    <property type="protein sequence ID" value="KMZ75918.1"/>
    <property type="molecule type" value="Genomic_DNA"/>
</dbReference>
<dbReference type="InterPro" id="IPR000409">
    <property type="entry name" value="BEACH_dom"/>
</dbReference>
<feature type="repeat" description="WD" evidence="3">
    <location>
        <begin position="3298"/>
        <end position="3318"/>
    </location>
</feature>
<feature type="compositionally biased region" description="Polar residues" evidence="4">
    <location>
        <begin position="2034"/>
        <end position="2049"/>
    </location>
</feature>